<proteinExistence type="predicted"/>
<dbReference type="Proteomes" id="UP000002668">
    <property type="component" value="Genome"/>
</dbReference>
<gene>
    <name evidence="2" type="ORF">LEMA_P011050.1</name>
</gene>
<dbReference type="HOGENOM" id="CLU_987457_0_0_1"/>
<evidence type="ECO:0000313" key="3">
    <source>
        <dbReference type="Proteomes" id="UP000002668"/>
    </source>
</evidence>
<dbReference type="OrthoDB" id="5151921at2759"/>
<feature type="region of interest" description="Disordered" evidence="1">
    <location>
        <begin position="162"/>
        <end position="271"/>
    </location>
</feature>
<accession>E5ACW6</accession>
<dbReference type="eggNOG" id="ENOG502TDMQ">
    <property type="taxonomic scope" value="Eukaryota"/>
</dbReference>
<name>E5ACW6_LEPMJ</name>
<evidence type="ECO:0000256" key="1">
    <source>
        <dbReference type="SAM" id="MobiDB-lite"/>
    </source>
</evidence>
<dbReference type="EMBL" id="FP929139">
    <property type="protein sequence ID" value="CBY02318.1"/>
    <property type="molecule type" value="Genomic_DNA"/>
</dbReference>
<dbReference type="InParanoid" id="E5ACW6"/>
<dbReference type="VEuPathDB" id="FungiDB:LEMA_P011050.1"/>
<dbReference type="GeneID" id="13289530"/>
<keyword evidence="3" id="KW-1185">Reference proteome</keyword>
<feature type="compositionally biased region" description="Low complexity" evidence="1">
    <location>
        <begin position="184"/>
        <end position="196"/>
    </location>
</feature>
<organism evidence="2 3">
    <name type="scientific">Leptosphaeria maculans (strain JN3 / isolate v23.1.3 / race Av1-4-5-6-7-8)</name>
    <name type="common">Blackleg fungus</name>
    <name type="synonym">Phoma lingam</name>
    <dbReference type="NCBI Taxonomy" id="985895"/>
    <lineage>
        <taxon>Eukaryota</taxon>
        <taxon>Fungi</taxon>
        <taxon>Dikarya</taxon>
        <taxon>Ascomycota</taxon>
        <taxon>Pezizomycotina</taxon>
        <taxon>Dothideomycetes</taxon>
        <taxon>Pleosporomycetidae</taxon>
        <taxon>Pleosporales</taxon>
        <taxon>Pleosporineae</taxon>
        <taxon>Leptosphaeriaceae</taxon>
        <taxon>Plenodomus</taxon>
        <taxon>Plenodomus lingam/Leptosphaeria maculans species complex</taxon>
    </lineage>
</organism>
<dbReference type="RefSeq" id="XP_003845797.1">
    <property type="nucleotide sequence ID" value="XM_003845749.1"/>
</dbReference>
<dbReference type="AlphaFoldDB" id="E5ACW6"/>
<feature type="region of interest" description="Disordered" evidence="1">
    <location>
        <begin position="92"/>
        <end position="149"/>
    </location>
</feature>
<evidence type="ECO:0000313" key="2">
    <source>
        <dbReference type="EMBL" id="CBY02318.1"/>
    </source>
</evidence>
<dbReference type="OMA" id="PMDARHV"/>
<sequence>MGGHFKAKAEPMISTISGPMDAKHVGGIDVTGNMGSEIDHYFTKSALEPDELPSHTFVATGKIEVPKRSGTFAHSIRRPSISLPATITLSRSKSISHHAEARKPPTVANESHKPFARSDSVMSGQSLRMRPSISRLRQRIGLDKEKSSTAVGIIRSVEIKTKSEHTQTNRVPSLRAQDSRARDTTTSSTSSSPSHHTLAKINPPPSVPPSTTNTTNRPLPPPPQRTLNHAPKPNPTTSKPPTAGPHPNHADPRTAPPPTRAIPNQQQNPIPFQDIMGVDNLAERMHLYKATREYWAYADHDLVAWTGRAAARKPLGYYCG</sequence>
<protein>
    <submittedName>
        <fullName evidence="2">Predicted protein</fullName>
    </submittedName>
</protein>
<reference evidence="3" key="1">
    <citation type="journal article" date="2011" name="Nat. Commun.">
        <title>Effector diversification within compartments of the Leptosphaeria maculans genome affected by Repeat-Induced Point mutations.</title>
        <authorList>
            <person name="Rouxel T."/>
            <person name="Grandaubert J."/>
            <person name="Hane J.K."/>
            <person name="Hoede C."/>
            <person name="van de Wouw A.P."/>
            <person name="Couloux A."/>
            <person name="Dominguez V."/>
            <person name="Anthouard V."/>
            <person name="Bally P."/>
            <person name="Bourras S."/>
            <person name="Cozijnsen A.J."/>
            <person name="Ciuffetti L.M."/>
            <person name="Degrave A."/>
            <person name="Dilmaghani A."/>
            <person name="Duret L."/>
            <person name="Fudal I."/>
            <person name="Goodwin S.B."/>
            <person name="Gout L."/>
            <person name="Glaser N."/>
            <person name="Linglin J."/>
            <person name="Kema G.H.J."/>
            <person name="Lapalu N."/>
            <person name="Lawrence C.B."/>
            <person name="May K."/>
            <person name="Meyer M."/>
            <person name="Ollivier B."/>
            <person name="Poulain J."/>
            <person name="Schoch C.L."/>
            <person name="Simon A."/>
            <person name="Spatafora J.W."/>
            <person name="Stachowiak A."/>
            <person name="Turgeon B.G."/>
            <person name="Tyler B.M."/>
            <person name="Vincent D."/>
            <person name="Weissenbach J."/>
            <person name="Amselem J."/>
            <person name="Quesneville H."/>
            <person name="Oliver R.P."/>
            <person name="Wincker P."/>
            <person name="Balesdent M.-H."/>
            <person name="Howlett B.J."/>
        </authorList>
    </citation>
    <scope>NUCLEOTIDE SEQUENCE [LARGE SCALE GENOMIC DNA]</scope>
    <source>
        <strain evidence="3">JN3 / isolate v23.1.3 / race Av1-4-5-6-7-8</strain>
    </source>
</reference>
<feature type="compositionally biased region" description="Low complexity" evidence="1">
    <location>
        <begin position="261"/>
        <end position="271"/>
    </location>
</feature>